<evidence type="ECO:0000313" key="3">
    <source>
        <dbReference type="Proteomes" id="UP000001861"/>
    </source>
</evidence>
<dbReference type="Proteomes" id="UP000001861">
    <property type="component" value="Unassembled WGS sequence"/>
</dbReference>
<dbReference type="KEGG" id="cci:CC1G_06913"/>
<accession>A8NZN0</accession>
<feature type="compositionally biased region" description="Low complexity" evidence="1">
    <location>
        <begin position="179"/>
        <end position="196"/>
    </location>
</feature>
<protein>
    <submittedName>
        <fullName evidence="2">Uncharacterized protein</fullName>
    </submittedName>
</protein>
<dbReference type="AlphaFoldDB" id="A8NZN0"/>
<dbReference type="EMBL" id="AACS02000006">
    <property type="protein sequence ID" value="EAU84051.1"/>
    <property type="molecule type" value="Genomic_DNA"/>
</dbReference>
<evidence type="ECO:0000313" key="2">
    <source>
        <dbReference type="EMBL" id="EAU84051.1"/>
    </source>
</evidence>
<comment type="caution">
    <text evidence="2">The sequence shown here is derived from an EMBL/GenBank/DDBJ whole genome shotgun (WGS) entry which is preliminary data.</text>
</comment>
<feature type="region of interest" description="Disordered" evidence="1">
    <location>
        <begin position="1"/>
        <end position="254"/>
    </location>
</feature>
<gene>
    <name evidence="2" type="ORF">CC1G_06913</name>
</gene>
<dbReference type="InParanoid" id="A8NZN0"/>
<dbReference type="RefSeq" id="XP_001837707.1">
    <property type="nucleotide sequence ID" value="XM_001837655.1"/>
</dbReference>
<dbReference type="GeneID" id="6014268"/>
<name>A8NZN0_COPC7</name>
<feature type="compositionally biased region" description="Polar residues" evidence="1">
    <location>
        <begin position="75"/>
        <end position="86"/>
    </location>
</feature>
<proteinExistence type="predicted"/>
<reference evidence="2 3" key="1">
    <citation type="journal article" date="2010" name="Proc. Natl. Acad. Sci. U.S.A.">
        <title>Insights into evolution of multicellular fungi from the assembled chromosomes of the mushroom Coprinopsis cinerea (Coprinus cinereus).</title>
        <authorList>
            <person name="Stajich J.E."/>
            <person name="Wilke S.K."/>
            <person name="Ahren D."/>
            <person name="Au C.H."/>
            <person name="Birren B.W."/>
            <person name="Borodovsky M."/>
            <person name="Burns C."/>
            <person name="Canback B."/>
            <person name="Casselton L.A."/>
            <person name="Cheng C.K."/>
            <person name="Deng J."/>
            <person name="Dietrich F.S."/>
            <person name="Fargo D.C."/>
            <person name="Farman M.L."/>
            <person name="Gathman A.C."/>
            <person name="Goldberg J."/>
            <person name="Guigo R."/>
            <person name="Hoegger P.J."/>
            <person name="Hooker J.B."/>
            <person name="Huggins A."/>
            <person name="James T.Y."/>
            <person name="Kamada T."/>
            <person name="Kilaru S."/>
            <person name="Kodira C."/>
            <person name="Kues U."/>
            <person name="Kupfer D."/>
            <person name="Kwan H.S."/>
            <person name="Lomsadze A."/>
            <person name="Li W."/>
            <person name="Lilly W.W."/>
            <person name="Ma L.J."/>
            <person name="Mackey A.J."/>
            <person name="Manning G."/>
            <person name="Martin F."/>
            <person name="Muraguchi H."/>
            <person name="Natvig D.O."/>
            <person name="Palmerini H."/>
            <person name="Ramesh M.A."/>
            <person name="Rehmeyer C.J."/>
            <person name="Roe B.A."/>
            <person name="Shenoy N."/>
            <person name="Stanke M."/>
            <person name="Ter-Hovhannisyan V."/>
            <person name="Tunlid A."/>
            <person name="Velagapudi R."/>
            <person name="Vision T.J."/>
            <person name="Zeng Q."/>
            <person name="Zolan M.E."/>
            <person name="Pukkila P.J."/>
        </authorList>
    </citation>
    <scope>NUCLEOTIDE SEQUENCE [LARGE SCALE GENOMIC DNA]</scope>
    <source>
        <strain evidence="3">Okayama-7 / 130 / ATCC MYA-4618 / FGSC 9003</strain>
    </source>
</reference>
<sequence>MSSLTATDFIRPYVYVPMHTSTKQRGRKRRRLETPGRSLDDDSEHTDSSSSPFPSRDESPSTVNGNDDRRRTRSQSRMVLTSTQSIPKLRPSSRLGFKAAKRRSSVPRGMDKDNSKDTTTLVPAKRAREDSCERRPSSSRVSEPRSEQTDAEPESSTPAQALRRSTRSRPLASKNLALSPSSSRATSSTPSRRTSPSPFPSPKSKPPTSTSLGQSEPSSVPKPPKQRNDKPEATNVKKRFTRSSLKEEPGPALLSQAPARFKSILGTSSSIQIPWKPLHPATIRNIELRREFLQSKAKEVVPQLPQGQPTIIVSTFRLAAENKDLLRTNLFKDIDNRGSK</sequence>
<organism evidence="2 3">
    <name type="scientific">Coprinopsis cinerea (strain Okayama-7 / 130 / ATCC MYA-4618 / FGSC 9003)</name>
    <name type="common">Inky cap fungus</name>
    <name type="synonym">Hormographiella aspergillata</name>
    <dbReference type="NCBI Taxonomy" id="240176"/>
    <lineage>
        <taxon>Eukaryota</taxon>
        <taxon>Fungi</taxon>
        <taxon>Dikarya</taxon>
        <taxon>Basidiomycota</taxon>
        <taxon>Agaricomycotina</taxon>
        <taxon>Agaricomycetes</taxon>
        <taxon>Agaricomycetidae</taxon>
        <taxon>Agaricales</taxon>
        <taxon>Agaricineae</taxon>
        <taxon>Psathyrellaceae</taxon>
        <taxon>Coprinopsis</taxon>
    </lineage>
</organism>
<dbReference type="VEuPathDB" id="FungiDB:CC1G_06913"/>
<evidence type="ECO:0000256" key="1">
    <source>
        <dbReference type="SAM" id="MobiDB-lite"/>
    </source>
</evidence>
<feature type="compositionally biased region" description="Basic residues" evidence="1">
    <location>
        <begin position="22"/>
        <end position="31"/>
    </location>
</feature>
<feature type="compositionally biased region" description="Basic and acidic residues" evidence="1">
    <location>
        <begin position="126"/>
        <end position="148"/>
    </location>
</feature>
<keyword evidence="3" id="KW-1185">Reference proteome</keyword>